<proteinExistence type="predicted"/>
<reference evidence="2" key="2">
    <citation type="submission" date="2020-05" db="UniProtKB">
        <authorList>
            <consortium name="EnsemblMetazoa"/>
        </authorList>
    </citation>
    <scope>IDENTIFICATION</scope>
</reference>
<keyword evidence="3" id="KW-1185">Reference proteome</keyword>
<dbReference type="EnsemblMetazoa" id="ASIC012338-RA">
    <property type="protein sequence ID" value="ASIC012338-PA"/>
    <property type="gene ID" value="ASIC012338"/>
</dbReference>
<dbReference type="EMBL" id="KE525275">
    <property type="protein sequence ID" value="KFB44323.1"/>
    <property type="molecule type" value="Genomic_DNA"/>
</dbReference>
<name>A0A084W279_ANOSI</name>
<evidence type="ECO:0000313" key="3">
    <source>
        <dbReference type="Proteomes" id="UP000030765"/>
    </source>
</evidence>
<protein>
    <submittedName>
        <fullName evidence="1 2">Uncharacterized protein</fullName>
    </submittedName>
</protein>
<dbReference type="EMBL" id="ATLV01019543">
    <property type="status" value="NOT_ANNOTATED_CDS"/>
    <property type="molecule type" value="Genomic_DNA"/>
</dbReference>
<sequence length="53" mass="6121">MAETKEKPERLEVGRMKNGENETLKDLSCKYRPGSFGFHPARHRFPPTPASQY</sequence>
<dbReference type="Proteomes" id="UP000030765">
    <property type="component" value="Unassembled WGS sequence"/>
</dbReference>
<accession>A0A084W279</accession>
<reference evidence="1 3" key="1">
    <citation type="journal article" date="2014" name="BMC Genomics">
        <title>Genome sequence of Anopheles sinensis provides insight into genetics basis of mosquito competence for malaria parasites.</title>
        <authorList>
            <person name="Zhou D."/>
            <person name="Zhang D."/>
            <person name="Ding G."/>
            <person name="Shi L."/>
            <person name="Hou Q."/>
            <person name="Ye Y."/>
            <person name="Xu Y."/>
            <person name="Zhou H."/>
            <person name="Xiong C."/>
            <person name="Li S."/>
            <person name="Yu J."/>
            <person name="Hong S."/>
            <person name="Yu X."/>
            <person name="Zou P."/>
            <person name="Chen C."/>
            <person name="Chang X."/>
            <person name="Wang W."/>
            <person name="Lv Y."/>
            <person name="Sun Y."/>
            <person name="Ma L."/>
            <person name="Shen B."/>
            <person name="Zhu C."/>
        </authorList>
    </citation>
    <scope>NUCLEOTIDE SEQUENCE [LARGE SCALE GENOMIC DNA]</scope>
</reference>
<dbReference type="AlphaFoldDB" id="A0A084W279"/>
<organism evidence="1">
    <name type="scientific">Anopheles sinensis</name>
    <name type="common">Mosquito</name>
    <dbReference type="NCBI Taxonomy" id="74873"/>
    <lineage>
        <taxon>Eukaryota</taxon>
        <taxon>Metazoa</taxon>
        <taxon>Ecdysozoa</taxon>
        <taxon>Arthropoda</taxon>
        <taxon>Hexapoda</taxon>
        <taxon>Insecta</taxon>
        <taxon>Pterygota</taxon>
        <taxon>Neoptera</taxon>
        <taxon>Endopterygota</taxon>
        <taxon>Diptera</taxon>
        <taxon>Nematocera</taxon>
        <taxon>Culicoidea</taxon>
        <taxon>Culicidae</taxon>
        <taxon>Anophelinae</taxon>
        <taxon>Anopheles</taxon>
    </lineage>
</organism>
<dbReference type="VEuPathDB" id="VectorBase:ASIC012338"/>
<evidence type="ECO:0000313" key="1">
    <source>
        <dbReference type="EMBL" id="KFB44323.1"/>
    </source>
</evidence>
<evidence type="ECO:0000313" key="2">
    <source>
        <dbReference type="EnsemblMetazoa" id="ASIC012338-PA"/>
    </source>
</evidence>
<gene>
    <name evidence="1" type="ORF">ZHAS_00012338</name>
</gene>